<dbReference type="GeneID" id="130494939"/>
<dbReference type="Proteomes" id="UP000504610">
    <property type="component" value="Chromosome 5"/>
</dbReference>
<evidence type="ECO:0000256" key="1">
    <source>
        <dbReference type="SAM" id="SignalP"/>
    </source>
</evidence>
<protein>
    <submittedName>
        <fullName evidence="3">Uncharacterized protein LOC130494939</fullName>
    </submittedName>
</protein>
<proteinExistence type="predicted"/>
<keyword evidence="1" id="KW-0732">Signal</keyword>
<keyword evidence="2" id="KW-1185">Reference proteome</keyword>
<dbReference type="RefSeq" id="XP_056841769.1">
    <property type="nucleotide sequence ID" value="XM_056985789.1"/>
</dbReference>
<dbReference type="AlphaFoldDB" id="A0A9W3BR14"/>
<dbReference type="PANTHER" id="PTHR36245">
    <property type="entry name" value="GLYCINE-RICH PROTEIN DOT1-LIKE"/>
    <property type="match status" value="1"/>
</dbReference>
<name>A0A9W3BR14_RAPSA</name>
<sequence length="126" mass="12905">MGLKRTSLVLYILFIFHLHHAFPSTNALPSSVDTNHTPLPLINDSKPDVISFQGNARELAVVIKRGAGGGGGRGTVGGRSRSSGVGRVVPIHSAGAGAGRSHSSSGSLKLAVGWLGLSFLAGLLLV</sequence>
<gene>
    <name evidence="3" type="primary">LOC130494939</name>
</gene>
<reference evidence="3" key="2">
    <citation type="submission" date="2025-08" db="UniProtKB">
        <authorList>
            <consortium name="RefSeq"/>
        </authorList>
    </citation>
    <scope>IDENTIFICATION</scope>
    <source>
        <tissue evidence="3">Leaf</tissue>
    </source>
</reference>
<dbReference type="PANTHER" id="PTHR36245:SF5">
    <property type="entry name" value="GLYCINE-RICH PROTEIN DOT1-LIKE"/>
    <property type="match status" value="1"/>
</dbReference>
<accession>A0A9W3BR14</accession>
<dbReference type="KEGG" id="rsz:130494939"/>
<organism evidence="2 3">
    <name type="scientific">Raphanus sativus</name>
    <name type="common">Radish</name>
    <name type="synonym">Raphanus raphanistrum var. sativus</name>
    <dbReference type="NCBI Taxonomy" id="3726"/>
    <lineage>
        <taxon>Eukaryota</taxon>
        <taxon>Viridiplantae</taxon>
        <taxon>Streptophyta</taxon>
        <taxon>Embryophyta</taxon>
        <taxon>Tracheophyta</taxon>
        <taxon>Spermatophyta</taxon>
        <taxon>Magnoliopsida</taxon>
        <taxon>eudicotyledons</taxon>
        <taxon>Gunneridae</taxon>
        <taxon>Pentapetalae</taxon>
        <taxon>rosids</taxon>
        <taxon>malvids</taxon>
        <taxon>Brassicales</taxon>
        <taxon>Brassicaceae</taxon>
        <taxon>Brassiceae</taxon>
        <taxon>Raphanus</taxon>
    </lineage>
</organism>
<reference evidence="2" key="1">
    <citation type="journal article" date="2019" name="Database">
        <title>The radish genome database (RadishGD): an integrated information resource for radish genomics.</title>
        <authorList>
            <person name="Yu H.J."/>
            <person name="Baek S."/>
            <person name="Lee Y.J."/>
            <person name="Cho A."/>
            <person name="Mun J.H."/>
        </authorList>
    </citation>
    <scope>NUCLEOTIDE SEQUENCE [LARGE SCALE GENOMIC DNA]</scope>
    <source>
        <strain evidence="2">cv. WK10039</strain>
    </source>
</reference>
<evidence type="ECO:0000313" key="3">
    <source>
        <dbReference type="RefSeq" id="XP_056841769.1"/>
    </source>
</evidence>
<feature type="chain" id="PRO_5040905874" evidence="1">
    <location>
        <begin position="22"/>
        <end position="126"/>
    </location>
</feature>
<evidence type="ECO:0000313" key="2">
    <source>
        <dbReference type="Proteomes" id="UP000504610"/>
    </source>
</evidence>
<dbReference type="OrthoDB" id="1112703at2759"/>
<feature type="signal peptide" evidence="1">
    <location>
        <begin position="1"/>
        <end position="21"/>
    </location>
</feature>